<dbReference type="Proteomes" id="UP000183339">
    <property type="component" value="Unassembled WGS sequence"/>
</dbReference>
<dbReference type="EMBL" id="FOHI01000002">
    <property type="protein sequence ID" value="SET00040.1"/>
    <property type="molecule type" value="Genomic_DNA"/>
</dbReference>
<organism evidence="2 3">
    <name type="scientific">Nitrosospira multiformis</name>
    <dbReference type="NCBI Taxonomy" id="1231"/>
    <lineage>
        <taxon>Bacteria</taxon>
        <taxon>Pseudomonadati</taxon>
        <taxon>Pseudomonadota</taxon>
        <taxon>Betaproteobacteria</taxon>
        <taxon>Nitrosomonadales</taxon>
        <taxon>Nitrosomonadaceae</taxon>
        <taxon>Nitrosospira</taxon>
    </lineage>
</organism>
<accession>A0A1I0B157</accession>
<dbReference type="CDD" id="cd03454">
    <property type="entry name" value="YdeM"/>
    <property type="match status" value="1"/>
</dbReference>
<dbReference type="InterPro" id="IPR029069">
    <property type="entry name" value="HotDog_dom_sf"/>
</dbReference>
<evidence type="ECO:0000313" key="2">
    <source>
        <dbReference type="EMBL" id="SET00040.1"/>
    </source>
</evidence>
<proteinExistence type="predicted"/>
<evidence type="ECO:0000259" key="1">
    <source>
        <dbReference type="Pfam" id="PF01575"/>
    </source>
</evidence>
<dbReference type="SUPFAM" id="SSF54637">
    <property type="entry name" value="Thioesterase/thiol ester dehydrase-isomerase"/>
    <property type="match status" value="1"/>
</dbReference>
<protein>
    <submittedName>
        <fullName evidence="2">Acyl dehydratase</fullName>
    </submittedName>
</protein>
<gene>
    <name evidence="2" type="ORF">SAMN05216412_102462</name>
</gene>
<dbReference type="RefSeq" id="WP_074705581.1">
    <property type="nucleotide sequence ID" value="NZ_FOHI01000002.1"/>
</dbReference>
<dbReference type="Gene3D" id="3.10.129.10">
    <property type="entry name" value="Hotdog Thioesterase"/>
    <property type="match status" value="1"/>
</dbReference>
<dbReference type="PANTHER" id="PTHR43664:SF1">
    <property type="entry name" value="BETA-METHYLMALYL-COA DEHYDRATASE"/>
    <property type="match status" value="1"/>
</dbReference>
<feature type="domain" description="MaoC-like" evidence="1">
    <location>
        <begin position="25"/>
        <end position="129"/>
    </location>
</feature>
<sequence length="157" mass="17083">MPLPRDAPPARYLDDMKVGLRFAGDPRVVQEQEIIAFARQFDPQPFHIDAGLASQTLFGGLIASGWHTAAMTMRLLLEAFPIGDGTIGLGGEAAWPNPVRANDAIHIEGEVSAVKPSRSHDDRGIVTVRTETKNQNGDVVQTLTANLLVFRRKSRSA</sequence>
<dbReference type="AlphaFoldDB" id="A0A1I0B157"/>
<name>A0A1I0B157_9PROT</name>
<dbReference type="PANTHER" id="PTHR43664">
    <property type="entry name" value="MONOAMINE OXIDASE-RELATED"/>
    <property type="match status" value="1"/>
</dbReference>
<dbReference type="InterPro" id="IPR052342">
    <property type="entry name" value="MCH/BMMD"/>
</dbReference>
<dbReference type="Pfam" id="PF01575">
    <property type="entry name" value="MaoC_dehydratas"/>
    <property type="match status" value="1"/>
</dbReference>
<dbReference type="InterPro" id="IPR002539">
    <property type="entry name" value="MaoC-like_dom"/>
</dbReference>
<evidence type="ECO:0000313" key="3">
    <source>
        <dbReference type="Proteomes" id="UP000183339"/>
    </source>
</evidence>
<reference evidence="2 3" key="1">
    <citation type="submission" date="2016-10" db="EMBL/GenBank/DDBJ databases">
        <authorList>
            <person name="de Groot N.N."/>
        </authorList>
    </citation>
    <scope>NUCLEOTIDE SEQUENCE [LARGE SCALE GENOMIC DNA]</scope>
    <source>
        <strain evidence="2 3">Nl7</strain>
    </source>
</reference>
<dbReference type="OrthoDB" id="5298629at2"/>